<dbReference type="AlphaFoldDB" id="F4RY11"/>
<protein>
    <recommendedName>
        <fullName evidence="4">Heparinase II/III-like C-terminal domain-containing protein</fullName>
    </recommendedName>
</protein>
<evidence type="ECO:0000256" key="3">
    <source>
        <dbReference type="SAM" id="Phobius"/>
    </source>
</evidence>
<dbReference type="GeneID" id="18928637"/>
<evidence type="ECO:0000256" key="1">
    <source>
        <dbReference type="ARBA" id="ARBA00004196"/>
    </source>
</evidence>
<feature type="region of interest" description="Disordered" evidence="2">
    <location>
        <begin position="1"/>
        <end position="40"/>
    </location>
</feature>
<dbReference type="SUPFAM" id="SSF48230">
    <property type="entry name" value="Chondroitin AC/alginate lyase"/>
    <property type="match status" value="1"/>
</dbReference>
<dbReference type="Gene3D" id="2.70.98.70">
    <property type="match status" value="1"/>
</dbReference>
<dbReference type="STRING" id="747676.F4RY11"/>
<dbReference type="PANTHER" id="PTHR38045:SF1">
    <property type="entry name" value="HEPARINASE II_III-LIKE PROTEIN"/>
    <property type="match status" value="1"/>
</dbReference>
<dbReference type="EMBL" id="GL883129">
    <property type="protein sequence ID" value="EGG02724.1"/>
    <property type="molecule type" value="Genomic_DNA"/>
</dbReference>
<keyword evidence="3" id="KW-1133">Transmembrane helix</keyword>
<keyword evidence="3" id="KW-0812">Transmembrane</keyword>
<feature type="compositionally biased region" description="Low complexity" evidence="2">
    <location>
        <begin position="149"/>
        <end position="160"/>
    </location>
</feature>
<feature type="region of interest" description="Disordered" evidence="2">
    <location>
        <begin position="140"/>
        <end position="163"/>
    </location>
</feature>
<dbReference type="RefSeq" id="XP_007414126.1">
    <property type="nucleotide sequence ID" value="XM_007414064.1"/>
</dbReference>
<dbReference type="PANTHER" id="PTHR38045">
    <property type="entry name" value="CHROMOSOME 1, WHOLE GENOME SHOTGUN SEQUENCE"/>
    <property type="match status" value="1"/>
</dbReference>
<evidence type="ECO:0000313" key="6">
    <source>
        <dbReference type="Proteomes" id="UP000001072"/>
    </source>
</evidence>
<reference evidence="6" key="1">
    <citation type="journal article" date="2011" name="Proc. Natl. Acad. Sci. U.S.A.">
        <title>Obligate biotrophy features unraveled by the genomic analysis of rust fungi.</title>
        <authorList>
            <person name="Duplessis S."/>
            <person name="Cuomo C.A."/>
            <person name="Lin Y.-C."/>
            <person name="Aerts A."/>
            <person name="Tisserant E."/>
            <person name="Veneault-Fourrey C."/>
            <person name="Joly D.L."/>
            <person name="Hacquard S."/>
            <person name="Amselem J."/>
            <person name="Cantarel B.L."/>
            <person name="Chiu R."/>
            <person name="Coutinho P.M."/>
            <person name="Feau N."/>
            <person name="Field M."/>
            <person name="Frey P."/>
            <person name="Gelhaye E."/>
            <person name="Goldberg J."/>
            <person name="Grabherr M.G."/>
            <person name="Kodira C.D."/>
            <person name="Kohler A."/>
            <person name="Kuees U."/>
            <person name="Lindquist E.A."/>
            <person name="Lucas S.M."/>
            <person name="Mago R."/>
            <person name="Mauceli E."/>
            <person name="Morin E."/>
            <person name="Murat C."/>
            <person name="Pangilinan J.L."/>
            <person name="Park R."/>
            <person name="Pearson M."/>
            <person name="Quesneville H."/>
            <person name="Rouhier N."/>
            <person name="Sakthikumar S."/>
            <person name="Salamov A.A."/>
            <person name="Schmutz J."/>
            <person name="Selles B."/>
            <person name="Shapiro H."/>
            <person name="Tanguay P."/>
            <person name="Tuskan G.A."/>
            <person name="Henrissat B."/>
            <person name="Van de Peer Y."/>
            <person name="Rouze P."/>
            <person name="Ellis J.G."/>
            <person name="Dodds P.N."/>
            <person name="Schein J.E."/>
            <person name="Zhong S."/>
            <person name="Hamelin R.C."/>
            <person name="Grigoriev I.V."/>
            <person name="Szabo L.J."/>
            <person name="Martin F."/>
        </authorList>
    </citation>
    <scope>NUCLEOTIDE SEQUENCE [LARGE SCALE GENOMIC DNA]</scope>
    <source>
        <strain evidence="6">98AG31 / pathotype 3-4-7</strain>
    </source>
</reference>
<dbReference type="InParanoid" id="F4RY11"/>
<dbReference type="eggNOG" id="ENOG502QUTC">
    <property type="taxonomic scope" value="Eukaryota"/>
</dbReference>
<evidence type="ECO:0000256" key="2">
    <source>
        <dbReference type="SAM" id="MobiDB-lite"/>
    </source>
</evidence>
<feature type="transmembrane region" description="Helical" evidence="3">
    <location>
        <begin position="57"/>
        <end position="79"/>
    </location>
</feature>
<keyword evidence="3" id="KW-0472">Membrane</keyword>
<dbReference type="VEuPathDB" id="FungiDB:MELLADRAFT_49732"/>
<feature type="domain" description="Heparinase II/III-like C-terminal" evidence="4">
    <location>
        <begin position="527"/>
        <end position="715"/>
    </location>
</feature>
<dbReference type="Pfam" id="PF07940">
    <property type="entry name" value="Hepar_II_III_C"/>
    <property type="match status" value="1"/>
</dbReference>
<keyword evidence="6" id="KW-1185">Reference proteome</keyword>
<evidence type="ECO:0000259" key="4">
    <source>
        <dbReference type="Pfam" id="PF07940"/>
    </source>
</evidence>
<comment type="subcellular location">
    <subcellularLocation>
        <location evidence="1">Cell envelope</location>
    </subcellularLocation>
</comment>
<gene>
    <name evidence="5" type="ORF">MELLADRAFT_49732</name>
</gene>
<evidence type="ECO:0000313" key="5">
    <source>
        <dbReference type="EMBL" id="EGG02724.1"/>
    </source>
</evidence>
<dbReference type="InterPro" id="IPR012480">
    <property type="entry name" value="Hepar_II_III_C"/>
</dbReference>
<dbReference type="InterPro" id="IPR008929">
    <property type="entry name" value="Chondroitin_lyas"/>
</dbReference>
<sequence>MYGRKQSMDSQARPLGKVDYSQADDDPHDQAFNSSNPNLQHEVFTNEKQKKKKKSSWLKFGMPLAVIAIIIAAVLGGVLGSHHSSSSTHSAAAASGAATGAGANAGKDASQVLFTGYNAYGVPQYPLSAHTAYNSAPSLSSNENLGWGQDPNSPDPSSQSIRSDRPRLFASTYRWNRLPSLIKIDPYLAAWNSTIFSNATAFYNLPPTNYSIDGGYSGSGVLDVGREVQLRLKHWAYAYRMSNDTKWVDRAWRELQTAAGNTTQPFGRAGNNWNTDHWLDVAEFTVGFSIAYDWMYEAWTADQRTAIMWSIINLGLQKGIESHSTNAWFLTTNGNWNCVTNGGMVIGSLAVMNDDPTGTAAKLLPLALQSASTNCVNAVSPDGTWSETSDYWYFGSQGHAQMASALLTATGSTQQLLSANPAFNLSGLYHMYVYGNTYKANTGDCGPNKFTASANPLLFYGDQFGVPRYTLYQRDRADSPDPLSMFWYNPQVTGGWYVGLPLDHSFSDPSDAWVSMRSSWTDTTGLFVSAKSGNLTGHQTHGFLDAGTFTLDALGERWAGHLCQNDYLGDGYFSSEGAASKRWLYYRCRTEGQNTILMNGMNQSPGSVSTVSKFESTGESQDNINFNINSGQSTAYWITDLSTAYNGTSVLRGVRLLNGRTQVLIQDEITGATGPSQWRMHTNATTTYPTDGKTAHLDLNGKTMIATIQSPADAKFTTAQPVRLATSPPLPSGSPDLPNPGVSVLTIDIPTGSATVIVLFTPQWSTKGYQANSNPNTVPLTSWSLTSH</sequence>
<dbReference type="Gene3D" id="1.50.10.100">
    <property type="entry name" value="Chondroitin AC/alginate lyase"/>
    <property type="match status" value="1"/>
</dbReference>
<dbReference type="KEGG" id="mlr:MELLADRAFT_49732"/>
<proteinExistence type="predicted"/>
<dbReference type="HOGENOM" id="CLU_008982_1_0_1"/>
<dbReference type="OrthoDB" id="3476529at2759"/>
<name>F4RY11_MELLP</name>
<organism evidence="6">
    <name type="scientific">Melampsora larici-populina (strain 98AG31 / pathotype 3-4-7)</name>
    <name type="common">Poplar leaf rust fungus</name>
    <dbReference type="NCBI Taxonomy" id="747676"/>
    <lineage>
        <taxon>Eukaryota</taxon>
        <taxon>Fungi</taxon>
        <taxon>Dikarya</taxon>
        <taxon>Basidiomycota</taxon>
        <taxon>Pucciniomycotina</taxon>
        <taxon>Pucciniomycetes</taxon>
        <taxon>Pucciniales</taxon>
        <taxon>Melampsoraceae</taxon>
        <taxon>Melampsora</taxon>
    </lineage>
</organism>
<dbReference type="Proteomes" id="UP000001072">
    <property type="component" value="Unassembled WGS sequence"/>
</dbReference>
<accession>F4RY11</accession>